<gene>
    <name evidence="4" type="ORF">JZO85_02755</name>
</gene>
<accession>A0ABS3HE02</accession>
<feature type="transmembrane region" description="Helical" evidence="2">
    <location>
        <begin position="49"/>
        <end position="66"/>
    </location>
</feature>
<keyword evidence="2" id="KW-0812">Transmembrane</keyword>
<keyword evidence="2" id="KW-0472">Membrane</keyword>
<evidence type="ECO:0000259" key="3">
    <source>
        <dbReference type="Pfam" id="PF02517"/>
    </source>
</evidence>
<dbReference type="InterPro" id="IPR003675">
    <property type="entry name" value="Rce1/LyrA-like_dom"/>
</dbReference>
<feature type="domain" description="CAAX prenyl protease 2/Lysostaphin resistance protein A-like" evidence="3">
    <location>
        <begin position="131"/>
        <end position="227"/>
    </location>
</feature>
<feature type="transmembrane region" description="Helical" evidence="2">
    <location>
        <begin position="127"/>
        <end position="153"/>
    </location>
</feature>
<keyword evidence="4" id="KW-0378">Hydrolase</keyword>
<evidence type="ECO:0000256" key="2">
    <source>
        <dbReference type="SAM" id="Phobius"/>
    </source>
</evidence>
<keyword evidence="4" id="KW-0645">Protease</keyword>
<reference evidence="4 5" key="1">
    <citation type="submission" date="2021-03" db="EMBL/GenBank/DDBJ databases">
        <title>Enterococcal diversity collection.</title>
        <authorList>
            <person name="Gilmore M.S."/>
            <person name="Schwartzman J."/>
            <person name="Van Tyne D."/>
            <person name="Martin M."/>
            <person name="Earl A.M."/>
            <person name="Manson A.L."/>
            <person name="Straub T."/>
            <person name="Salamzade R."/>
            <person name="Saavedra J."/>
            <person name="Lebreton F."/>
            <person name="Prichula J."/>
            <person name="Schaufler K."/>
            <person name="Gaca A."/>
            <person name="Sgardioli B."/>
            <person name="Wagenaar J."/>
            <person name="Strong T."/>
        </authorList>
    </citation>
    <scope>NUCLEOTIDE SEQUENCE [LARGE SCALE GENOMIC DNA]</scope>
    <source>
        <strain evidence="4 5">MJM16</strain>
    </source>
</reference>
<name>A0ABS3HE02_9ENTE</name>
<feature type="transmembrane region" description="Helical" evidence="2">
    <location>
        <begin position="165"/>
        <end position="183"/>
    </location>
</feature>
<evidence type="ECO:0000313" key="5">
    <source>
        <dbReference type="Proteomes" id="UP000664495"/>
    </source>
</evidence>
<feature type="transmembrane region" description="Helical" evidence="2">
    <location>
        <begin position="214"/>
        <end position="234"/>
    </location>
</feature>
<comment type="caution">
    <text evidence="4">The sequence shown here is derived from an EMBL/GenBank/DDBJ whole genome shotgun (WGS) entry which is preliminary data.</text>
</comment>
<sequence length="238" mass="27317">MKRERFMQAQNFEDSNIIQITSQVLPIWKVLLSWIGMLAVFFFCQQIHWLLASILLTFGMVGILGYQYGLSSLRKFFGPMKSGTKRWIGGYLFLSFIFSVGILLLFMPPTSSHSAMDGMSKLSIVDFLLEIGVMTFSLIGEEVAVAILAFPMFGYLNQWKQLKKSAFFLSSVFSSLIFGLAHLQVYDWDWFQCLVVIGLGRIFYNYAWRKSDSLWAGFWVHTLNNWIAFGSAYIGKLH</sequence>
<organism evidence="4 5">
    <name type="scientific">Candidatus Enterococcus murrayae</name>
    <dbReference type="NCBI Taxonomy" id="2815321"/>
    <lineage>
        <taxon>Bacteria</taxon>
        <taxon>Bacillati</taxon>
        <taxon>Bacillota</taxon>
        <taxon>Bacilli</taxon>
        <taxon>Lactobacillales</taxon>
        <taxon>Enterococcaceae</taxon>
        <taxon>Enterococcus</taxon>
    </lineage>
</organism>
<protein>
    <submittedName>
        <fullName evidence="4">CPBP family intramembrane metalloprotease</fullName>
    </submittedName>
</protein>
<comment type="similarity">
    <text evidence="1">Belongs to the UPF0177 family.</text>
</comment>
<feature type="transmembrane region" description="Helical" evidence="2">
    <location>
        <begin position="87"/>
        <end position="107"/>
    </location>
</feature>
<evidence type="ECO:0000313" key="4">
    <source>
        <dbReference type="EMBL" id="MBO0451169.1"/>
    </source>
</evidence>
<dbReference type="Proteomes" id="UP000664495">
    <property type="component" value="Unassembled WGS sequence"/>
</dbReference>
<keyword evidence="4" id="KW-0482">Metalloprotease</keyword>
<evidence type="ECO:0000256" key="1">
    <source>
        <dbReference type="ARBA" id="ARBA00009067"/>
    </source>
</evidence>
<dbReference type="RefSeq" id="WP_207106973.1">
    <property type="nucleotide sequence ID" value="NZ_JAFLVR010000005.1"/>
</dbReference>
<proteinExistence type="inferred from homology"/>
<dbReference type="EMBL" id="JAFLVR010000005">
    <property type="protein sequence ID" value="MBO0451169.1"/>
    <property type="molecule type" value="Genomic_DNA"/>
</dbReference>
<keyword evidence="5" id="KW-1185">Reference proteome</keyword>
<feature type="transmembrane region" description="Helical" evidence="2">
    <location>
        <begin position="20"/>
        <end position="43"/>
    </location>
</feature>
<keyword evidence="2" id="KW-1133">Transmembrane helix</keyword>
<dbReference type="GO" id="GO:0008237">
    <property type="term" value="F:metallopeptidase activity"/>
    <property type="evidence" value="ECO:0007669"/>
    <property type="project" value="UniProtKB-KW"/>
</dbReference>
<dbReference type="Pfam" id="PF02517">
    <property type="entry name" value="Rce1-like"/>
    <property type="match status" value="1"/>
</dbReference>